<dbReference type="Proteomes" id="UP000077752">
    <property type="component" value="Unassembled WGS sequence"/>
</dbReference>
<evidence type="ECO:0008006" key="3">
    <source>
        <dbReference type="Google" id="ProtNLM"/>
    </source>
</evidence>
<dbReference type="AlphaFoldDB" id="A0A177SD01"/>
<evidence type="ECO:0000313" key="1">
    <source>
        <dbReference type="EMBL" id="OAI84870.1"/>
    </source>
</evidence>
<gene>
    <name evidence="1" type="ORF">AYO28_03030</name>
</gene>
<accession>A0A177SD01</accession>
<name>A0A177SD01_PSEPU</name>
<dbReference type="RefSeq" id="WP_064304654.1">
    <property type="nucleotide sequence ID" value="NZ_LUCV01000049.1"/>
</dbReference>
<evidence type="ECO:0000313" key="2">
    <source>
        <dbReference type="Proteomes" id="UP000077752"/>
    </source>
</evidence>
<comment type="caution">
    <text evidence="1">The sequence shown here is derived from an EMBL/GenBank/DDBJ whole genome shotgun (WGS) entry which is preliminary data.</text>
</comment>
<dbReference type="Pfam" id="PF08748">
    <property type="entry name" value="Phage_TAC_4"/>
    <property type="match status" value="1"/>
</dbReference>
<organism evidence="1 2">
    <name type="scientific">Pseudomonas putida</name>
    <name type="common">Arthrobacter siderocapsulatus</name>
    <dbReference type="NCBI Taxonomy" id="303"/>
    <lineage>
        <taxon>Bacteria</taxon>
        <taxon>Pseudomonadati</taxon>
        <taxon>Pseudomonadota</taxon>
        <taxon>Gammaproteobacteria</taxon>
        <taxon>Pseudomonadales</taxon>
        <taxon>Pseudomonadaceae</taxon>
        <taxon>Pseudomonas</taxon>
    </lineage>
</organism>
<dbReference type="InterPro" id="IPR014859">
    <property type="entry name" value="Phage_TAC_4"/>
</dbReference>
<sequence length="127" mass="13976">MPKIKIAQNPTFTAEVKIPRVGGDPVAVEFTFRYFDRTALAKLYDGWNQAFEEHAEKCKAEGASLEQFTTGQVQLQAGQIKAVTADWGFDDKFTDQAILDLVTTCVGAPQAVLDAYQEAYTPARLGN</sequence>
<dbReference type="EMBL" id="LUCV01000049">
    <property type="protein sequence ID" value="OAI84870.1"/>
    <property type="molecule type" value="Genomic_DNA"/>
</dbReference>
<proteinExistence type="predicted"/>
<reference evidence="1 2" key="1">
    <citation type="submission" date="2016-03" db="EMBL/GenBank/DDBJ databases">
        <title>Draft Genome Assembly of Pseudomonas putida strain CBF10-2.</title>
        <authorList>
            <person name="Iyer R.S."/>
            <person name="Damania A."/>
        </authorList>
    </citation>
    <scope>NUCLEOTIDE SEQUENCE [LARGE SCALE GENOMIC DNA]</scope>
    <source>
        <strain evidence="1 2">CBF10-2</strain>
    </source>
</reference>
<protein>
    <recommendedName>
        <fullName evidence="3">Phage protein</fullName>
    </recommendedName>
</protein>